<dbReference type="InterPro" id="IPR051531">
    <property type="entry name" value="N-acetyltransferase"/>
</dbReference>
<evidence type="ECO:0000256" key="1">
    <source>
        <dbReference type="ARBA" id="ARBA00022679"/>
    </source>
</evidence>
<comment type="caution">
    <text evidence="6">The sequence shown here is derived from an EMBL/GenBank/DDBJ whole genome shotgun (WGS) entry which is preliminary data.</text>
</comment>
<evidence type="ECO:0000313" key="7">
    <source>
        <dbReference type="Proteomes" id="UP001589862"/>
    </source>
</evidence>
<dbReference type="GO" id="GO:0016746">
    <property type="term" value="F:acyltransferase activity"/>
    <property type="evidence" value="ECO:0007669"/>
    <property type="project" value="UniProtKB-KW"/>
</dbReference>
<dbReference type="Gene3D" id="3.40.630.30">
    <property type="match status" value="1"/>
</dbReference>
<dbReference type="RefSeq" id="WP_377458098.1">
    <property type="nucleotide sequence ID" value="NZ_JBHLUB010000003.1"/>
</dbReference>
<reference evidence="6 7" key="1">
    <citation type="submission" date="2024-09" db="EMBL/GenBank/DDBJ databases">
        <authorList>
            <person name="Sun Q."/>
            <person name="Mori K."/>
        </authorList>
    </citation>
    <scope>NUCLEOTIDE SEQUENCE [LARGE SCALE GENOMIC DNA]</scope>
    <source>
        <strain evidence="6 7">NCAIM B.02604</strain>
    </source>
</reference>
<keyword evidence="1 6" id="KW-0808">Transferase</keyword>
<dbReference type="InterPro" id="IPR016181">
    <property type="entry name" value="Acyl_CoA_acyltransferase"/>
</dbReference>
<dbReference type="Proteomes" id="UP001589862">
    <property type="component" value="Unassembled WGS sequence"/>
</dbReference>
<evidence type="ECO:0000313" key="6">
    <source>
        <dbReference type="EMBL" id="MFC0581416.1"/>
    </source>
</evidence>
<dbReference type="PROSITE" id="PS51186">
    <property type="entry name" value="GNAT"/>
    <property type="match status" value="1"/>
</dbReference>
<evidence type="ECO:0000256" key="2">
    <source>
        <dbReference type="ARBA" id="ARBA00023315"/>
    </source>
</evidence>
<feature type="region of interest" description="Disordered" evidence="4">
    <location>
        <begin position="165"/>
        <end position="187"/>
    </location>
</feature>
<evidence type="ECO:0000256" key="3">
    <source>
        <dbReference type="ARBA" id="ARBA00038502"/>
    </source>
</evidence>
<keyword evidence="2 6" id="KW-0012">Acyltransferase</keyword>
<sequence>MSDADLLLRPWQVHDLPQLHEIYQNQPDLARQFPPIASITDLQDWLVKYARCDASNAVMALEVDGELAGCVAVMGKCENLNGWVFYWAAEHARGKGFTTAAVTALCNWALTDGGWYRLELGYRTNNPASGQVAERAGFIVEGTEREKFLIDGERIDVTIAARLASDPTPQPRTPVRLQGTEISGESE</sequence>
<dbReference type="PANTHER" id="PTHR43792:SF8">
    <property type="entry name" value="[RIBOSOMAL PROTEIN US5]-ALANINE N-ACETYLTRANSFERASE"/>
    <property type="match status" value="1"/>
</dbReference>
<comment type="similarity">
    <text evidence="3">Belongs to the acetyltransferase family. RimJ subfamily.</text>
</comment>
<dbReference type="EMBL" id="JBHLUB010000003">
    <property type="protein sequence ID" value="MFC0581416.1"/>
    <property type="molecule type" value="Genomic_DNA"/>
</dbReference>
<keyword evidence="7" id="KW-1185">Reference proteome</keyword>
<dbReference type="EC" id="2.3.-.-" evidence="6"/>
<organism evidence="6 7">
    <name type="scientific">Micrococcoides hystricis</name>
    <dbReference type="NCBI Taxonomy" id="1572761"/>
    <lineage>
        <taxon>Bacteria</taxon>
        <taxon>Bacillati</taxon>
        <taxon>Actinomycetota</taxon>
        <taxon>Actinomycetes</taxon>
        <taxon>Micrococcales</taxon>
        <taxon>Micrococcaceae</taxon>
        <taxon>Micrococcoides</taxon>
    </lineage>
</organism>
<name>A0ABV6P8G5_9MICC</name>
<gene>
    <name evidence="6" type="ORF">ACFFFR_03285</name>
</gene>
<protein>
    <submittedName>
        <fullName evidence="6">GNAT family N-acetyltransferase</fullName>
        <ecNumber evidence="6">2.3.-.-</ecNumber>
    </submittedName>
</protein>
<evidence type="ECO:0000259" key="5">
    <source>
        <dbReference type="PROSITE" id="PS51186"/>
    </source>
</evidence>
<dbReference type="Pfam" id="PF13302">
    <property type="entry name" value="Acetyltransf_3"/>
    <property type="match status" value="1"/>
</dbReference>
<proteinExistence type="inferred from homology"/>
<evidence type="ECO:0000256" key="4">
    <source>
        <dbReference type="SAM" id="MobiDB-lite"/>
    </source>
</evidence>
<dbReference type="PANTHER" id="PTHR43792">
    <property type="entry name" value="GNAT FAMILY, PUTATIVE (AFU_ORTHOLOGUE AFUA_3G00765)-RELATED-RELATED"/>
    <property type="match status" value="1"/>
</dbReference>
<accession>A0ABV6P8G5</accession>
<feature type="domain" description="N-acetyltransferase" evidence="5">
    <location>
        <begin position="6"/>
        <end position="164"/>
    </location>
</feature>
<dbReference type="SUPFAM" id="SSF55729">
    <property type="entry name" value="Acyl-CoA N-acyltransferases (Nat)"/>
    <property type="match status" value="1"/>
</dbReference>
<dbReference type="InterPro" id="IPR000182">
    <property type="entry name" value="GNAT_dom"/>
</dbReference>